<dbReference type="InterPro" id="IPR001789">
    <property type="entry name" value="Sig_transdc_resp-reg_receiver"/>
</dbReference>
<evidence type="ECO:0000256" key="4">
    <source>
        <dbReference type="SAM" id="MobiDB-lite"/>
    </source>
</evidence>
<protein>
    <submittedName>
        <fullName evidence="6">Pilus assembly protein CpaE</fullName>
    </submittedName>
</protein>
<accession>A0A5C1A4H5</accession>
<dbReference type="PROSITE" id="PS50110">
    <property type="entry name" value="RESPONSE_REGULATORY"/>
    <property type="match status" value="1"/>
</dbReference>
<evidence type="ECO:0000313" key="6">
    <source>
        <dbReference type="EMBL" id="QEL13223.1"/>
    </source>
</evidence>
<evidence type="ECO:0000259" key="5">
    <source>
        <dbReference type="PROSITE" id="PS50110"/>
    </source>
</evidence>
<dbReference type="PANTHER" id="PTHR43384:SF6">
    <property type="entry name" value="SEPTUM SITE-DETERMINING PROTEIN MIND HOMOLOG, CHLOROPLASTIC"/>
    <property type="match status" value="1"/>
</dbReference>
<evidence type="ECO:0000256" key="2">
    <source>
        <dbReference type="ARBA" id="ARBA00022840"/>
    </source>
</evidence>
<dbReference type="SUPFAM" id="SSF52172">
    <property type="entry name" value="CheY-like"/>
    <property type="match status" value="1"/>
</dbReference>
<feature type="domain" description="Response regulatory" evidence="5">
    <location>
        <begin position="3"/>
        <end position="117"/>
    </location>
</feature>
<dbReference type="GO" id="GO:0009898">
    <property type="term" value="C:cytoplasmic side of plasma membrane"/>
    <property type="evidence" value="ECO:0007669"/>
    <property type="project" value="TreeGrafter"/>
</dbReference>
<comment type="caution">
    <text evidence="3">Lacks conserved residue(s) required for the propagation of feature annotation.</text>
</comment>
<evidence type="ECO:0000313" key="7">
    <source>
        <dbReference type="Proteomes" id="UP000324974"/>
    </source>
</evidence>
<dbReference type="AlphaFoldDB" id="A0A5C1A4H5"/>
<dbReference type="KEGG" id="lrs:PX52LOC_00077"/>
<keyword evidence="2" id="KW-0067">ATP-binding</keyword>
<dbReference type="GO" id="GO:0016887">
    <property type="term" value="F:ATP hydrolysis activity"/>
    <property type="evidence" value="ECO:0007669"/>
    <property type="project" value="TreeGrafter"/>
</dbReference>
<dbReference type="InterPro" id="IPR025669">
    <property type="entry name" value="AAA_dom"/>
</dbReference>
<dbReference type="GO" id="GO:0005829">
    <property type="term" value="C:cytosol"/>
    <property type="evidence" value="ECO:0007669"/>
    <property type="project" value="TreeGrafter"/>
</dbReference>
<dbReference type="Pfam" id="PF13614">
    <property type="entry name" value="AAA_31"/>
    <property type="match status" value="1"/>
</dbReference>
<reference evidence="7" key="1">
    <citation type="submission" date="2019-08" db="EMBL/GenBank/DDBJ databases">
        <title>Limnoglobus roseus gen. nov., sp. nov., a novel freshwater planctomycete with a giant genome from the family Gemmataceae.</title>
        <authorList>
            <person name="Kulichevskaya I.S."/>
            <person name="Naumoff D.G."/>
            <person name="Miroshnikov K."/>
            <person name="Ivanova A."/>
            <person name="Philippov D.A."/>
            <person name="Hakobyan A."/>
            <person name="Rijpstra I.C."/>
            <person name="Sinninghe Damste J.S."/>
            <person name="Liesack W."/>
            <person name="Dedysh S.N."/>
        </authorList>
    </citation>
    <scope>NUCLEOTIDE SEQUENCE [LARGE SCALE GENOMIC DNA]</scope>
    <source>
        <strain evidence="7">PX52</strain>
    </source>
</reference>
<dbReference type="Gene3D" id="3.40.50.2300">
    <property type="match status" value="1"/>
</dbReference>
<dbReference type="GO" id="GO:0000160">
    <property type="term" value="P:phosphorelay signal transduction system"/>
    <property type="evidence" value="ECO:0007669"/>
    <property type="project" value="InterPro"/>
</dbReference>
<keyword evidence="7" id="KW-1185">Reference proteome</keyword>
<dbReference type="EMBL" id="CP042425">
    <property type="protein sequence ID" value="QEL13223.1"/>
    <property type="molecule type" value="Genomic_DNA"/>
</dbReference>
<dbReference type="Proteomes" id="UP000324974">
    <property type="component" value="Chromosome"/>
</dbReference>
<dbReference type="SUPFAM" id="SSF52540">
    <property type="entry name" value="P-loop containing nucleoside triphosphate hydrolases"/>
    <property type="match status" value="1"/>
</dbReference>
<proteinExistence type="predicted"/>
<dbReference type="RefSeq" id="WP_149108206.1">
    <property type="nucleotide sequence ID" value="NZ_CP042425.1"/>
</dbReference>
<dbReference type="GO" id="GO:0005524">
    <property type="term" value="F:ATP binding"/>
    <property type="evidence" value="ECO:0007669"/>
    <property type="project" value="UniProtKB-KW"/>
</dbReference>
<name>A0A5C1A4H5_9BACT</name>
<dbReference type="InterPro" id="IPR027417">
    <property type="entry name" value="P-loop_NTPase"/>
</dbReference>
<evidence type="ECO:0000256" key="1">
    <source>
        <dbReference type="ARBA" id="ARBA00022741"/>
    </source>
</evidence>
<evidence type="ECO:0000256" key="3">
    <source>
        <dbReference type="PROSITE-ProRule" id="PRU00169"/>
    </source>
</evidence>
<dbReference type="GO" id="GO:0051782">
    <property type="term" value="P:negative regulation of cell division"/>
    <property type="evidence" value="ECO:0007669"/>
    <property type="project" value="TreeGrafter"/>
</dbReference>
<sequence>MLKVCIVDPTESSRESLRALLLSVDFVWMESESNRYEYFGDVIRQSTPDLAIVSLDGDQQRALHTIQQLAAEHPKLAILTISKNHQALLLSLQKGAKYFLTEPVELEDLLSALRRAVGDAGGLQDTNASSASNSALMPKQGGPATVIAVLGSRGGVGTTTLAVNLAATLANDPDNAVALIDLDLALGDADIAVEVQGMENISIADVARNIQRLDMNYLKRALVKHEATGLSILRHPLEIQDMSQIHEAHVERIVNLLKISYTHLILDLSKSFLPTDLMGLELADQILLVAQLELGSLRNVVRLNHLLNNPDDARGDRVKIIVNRVGAESVEEGISLKKAEEVIGRPIYWQIPNDSKSVIAARVAGQPLVKHAPKSKIQQNLHGLAQTLSGKAMAGAPGDKDSKKGWFSFGKK</sequence>
<gene>
    <name evidence="6" type="ORF">PX52LOC_00077</name>
</gene>
<dbReference type="Gene3D" id="3.40.50.300">
    <property type="entry name" value="P-loop containing nucleotide triphosphate hydrolases"/>
    <property type="match status" value="1"/>
</dbReference>
<feature type="region of interest" description="Disordered" evidence="4">
    <location>
        <begin position="391"/>
        <end position="412"/>
    </location>
</feature>
<dbReference type="PANTHER" id="PTHR43384">
    <property type="entry name" value="SEPTUM SITE-DETERMINING PROTEIN MIND HOMOLOG, CHLOROPLASTIC-RELATED"/>
    <property type="match status" value="1"/>
</dbReference>
<dbReference type="OrthoDB" id="9768734at2"/>
<keyword evidence="1" id="KW-0547">Nucleotide-binding</keyword>
<organism evidence="6 7">
    <name type="scientific">Limnoglobus roseus</name>
    <dbReference type="NCBI Taxonomy" id="2598579"/>
    <lineage>
        <taxon>Bacteria</taxon>
        <taxon>Pseudomonadati</taxon>
        <taxon>Planctomycetota</taxon>
        <taxon>Planctomycetia</taxon>
        <taxon>Gemmatales</taxon>
        <taxon>Gemmataceae</taxon>
        <taxon>Limnoglobus</taxon>
    </lineage>
</organism>
<dbReference type="InterPro" id="IPR050625">
    <property type="entry name" value="ParA/MinD_ATPase"/>
</dbReference>
<dbReference type="InterPro" id="IPR011006">
    <property type="entry name" value="CheY-like_superfamily"/>
</dbReference>